<keyword evidence="3" id="KW-1185">Reference proteome</keyword>
<dbReference type="AlphaFoldDB" id="A0A849L707"/>
<name>A0A849L707_9RHOB</name>
<dbReference type="InterPro" id="IPR007060">
    <property type="entry name" value="FtsL/DivIC"/>
</dbReference>
<reference evidence="2 3" key="1">
    <citation type="submission" date="2020-05" db="EMBL/GenBank/DDBJ databases">
        <title>Gimesia benthica sp. nov., a novel planctomycete isolated from a deep-sea water sample of the Northwest Indian Ocean.</title>
        <authorList>
            <person name="Wang J."/>
            <person name="Ruan C."/>
            <person name="Song L."/>
            <person name="Zhu Y."/>
            <person name="Li A."/>
            <person name="Zheng X."/>
            <person name="Wang L."/>
            <person name="Lu Z."/>
            <person name="Huang Y."/>
            <person name="Du W."/>
            <person name="Zhou Y."/>
            <person name="Huang L."/>
            <person name="Dai X."/>
        </authorList>
    </citation>
    <scope>NUCLEOTIDE SEQUENCE [LARGE SCALE GENOMIC DNA]</scope>
    <source>
        <strain evidence="2 3">YYQ-30</strain>
    </source>
</reference>
<evidence type="ECO:0000313" key="3">
    <source>
        <dbReference type="Proteomes" id="UP000572377"/>
    </source>
</evidence>
<protein>
    <submittedName>
        <fullName evidence="2">Septum formation initiator family protein</fullName>
    </submittedName>
</protein>
<comment type="caution">
    <text evidence="2">The sequence shown here is derived from an EMBL/GenBank/DDBJ whole genome shotgun (WGS) entry which is preliminary data.</text>
</comment>
<sequence length="88" mass="10076">MVFSIGVTAAITYFTYAAIQGDYGTFRRIQVEAQAIQLERELETLRAERAVLENRTRRLSAEYLDLDLLDEQARKVLGLARADEIVIR</sequence>
<evidence type="ECO:0000313" key="2">
    <source>
        <dbReference type="EMBL" id="NNU81922.1"/>
    </source>
</evidence>
<dbReference type="Pfam" id="PF04977">
    <property type="entry name" value="DivIC"/>
    <property type="match status" value="1"/>
</dbReference>
<accession>A0A849L707</accession>
<dbReference type="EMBL" id="JABFBC010000003">
    <property type="protein sequence ID" value="NNU81922.1"/>
    <property type="molecule type" value="Genomic_DNA"/>
</dbReference>
<dbReference type="Proteomes" id="UP000572377">
    <property type="component" value="Unassembled WGS sequence"/>
</dbReference>
<feature type="coiled-coil region" evidence="1">
    <location>
        <begin position="28"/>
        <end position="62"/>
    </location>
</feature>
<organism evidence="2 3">
    <name type="scientific">Halovulum dunhuangense</name>
    <dbReference type="NCBI Taxonomy" id="1505036"/>
    <lineage>
        <taxon>Bacteria</taxon>
        <taxon>Pseudomonadati</taxon>
        <taxon>Pseudomonadota</taxon>
        <taxon>Alphaproteobacteria</taxon>
        <taxon>Rhodobacterales</taxon>
        <taxon>Paracoccaceae</taxon>
        <taxon>Halovulum</taxon>
    </lineage>
</organism>
<proteinExistence type="predicted"/>
<gene>
    <name evidence="2" type="ORF">HMH01_15905</name>
</gene>
<evidence type="ECO:0000256" key="1">
    <source>
        <dbReference type="SAM" id="Coils"/>
    </source>
</evidence>
<dbReference type="RefSeq" id="WP_171326777.1">
    <property type="nucleotide sequence ID" value="NZ_JABFBC010000003.1"/>
</dbReference>
<keyword evidence="1" id="KW-0175">Coiled coil</keyword>